<dbReference type="AlphaFoldDB" id="A0A8B8HN21"/>
<dbReference type="EC" id="3.1.1.-" evidence="6"/>
<evidence type="ECO:0000256" key="2">
    <source>
        <dbReference type="ARBA" id="ARBA00022487"/>
    </source>
</evidence>
<protein>
    <recommendedName>
        <fullName evidence="6">Carboxylic ester hydrolase</fullName>
        <ecNumber evidence="6">3.1.1.-</ecNumber>
    </recommendedName>
</protein>
<keyword evidence="2" id="KW-0719">Serine esterase</keyword>
<keyword evidence="3 6" id="KW-0378">Hydrolase</keyword>
<evidence type="ECO:0000313" key="9">
    <source>
        <dbReference type="RefSeq" id="XP_026486244.2"/>
    </source>
</evidence>
<keyword evidence="4" id="KW-1015">Disulfide bond</keyword>
<evidence type="ECO:0000256" key="3">
    <source>
        <dbReference type="ARBA" id="ARBA00022801"/>
    </source>
</evidence>
<dbReference type="PROSITE" id="PS00122">
    <property type="entry name" value="CARBOXYLESTERASE_B_1"/>
    <property type="match status" value="1"/>
</dbReference>
<evidence type="ECO:0000313" key="8">
    <source>
        <dbReference type="Proteomes" id="UP001652626"/>
    </source>
</evidence>
<keyword evidence="8" id="KW-1185">Reference proteome</keyword>
<gene>
    <name evidence="9" type="primary">LOC113393522</name>
</gene>
<feature type="domain" description="Carboxylesterase type B" evidence="7">
    <location>
        <begin position="27"/>
        <end position="546"/>
    </location>
</feature>
<comment type="similarity">
    <text evidence="1 6">Belongs to the type-B carboxylesterase/lipase family.</text>
</comment>
<dbReference type="PANTHER" id="PTHR43142">
    <property type="entry name" value="CARBOXYLIC ESTER HYDROLASE"/>
    <property type="match status" value="1"/>
</dbReference>
<dbReference type="GeneID" id="113393522"/>
<organism evidence="8 9">
    <name type="scientific">Vanessa tameamea</name>
    <name type="common">Kamehameha butterfly</name>
    <dbReference type="NCBI Taxonomy" id="334116"/>
    <lineage>
        <taxon>Eukaryota</taxon>
        <taxon>Metazoa</taxon>
        <taxon>Ecdysozoa</taxon>
        <taxon>Arthropoda</taxon>
        <taxon>Hexapoda</taxon>
        <taxon>Insecta</taxon>
        <taxon>Pterygota</taxon>
        <taxon>Neoptera</taxon>
        <taxon>Endopterygota</taxon>
        <taxon>Lepidoptera</taxon>
        <taxon>Glossata</taxon>
        <taxon>Ditrysia</taxon>
        <taxon>Papilionoidea</taxon>
        <taxon>Nymphalidae</taxon>
        <taxon>Nymphalinae</taxon>
        <taxon>Vanessa</taxon>
    </lineage>
</organism>
<dbReference type="OMA" id="QYNAREM"/>
<dbReference type="SUPFAM" id="SSF53474">
    <property type="entry name" value="alpha/beta-Hydrolases"/>
    <property type="match status" value="1"/>
</dbReference>
<proteinExistence type="inferred from homology"/>
<dbReference type="RefSeq" id="XP_026486244.2">
    <property type="nucleotide sequence ID" value="XM_026630459.2"/>
</dbReference>
<dbReference type="PANTHER" id="PTHR43142:SF1">
    <property type="entry name" value="CARBOXYLIC ESTER HYDROLASE"/>
    <property type="match status" value="1"/>
</dbReference>
<sequence>MNLFINRNLPNILFNCRFFGTSSAMNNAIVTVKEGKLQGTIQNLPDGTKYYSFKGIPYAQPPIGKLRFKAPKPLMPWNGILKAIDHGPVCPQTDLLTRNILEGSENCLFLNIYTQSLQSDSKIPVMIFIHGGGFQAGSGNSDMLGPEFLIQHNVILVTINYRLEAFGFLCLDIPEVPGNAGLKDQIAAFYWIKNNIAQFGGDPENITIFGESAGGASVTYHMISPIAEGLFQKAIAQSGTFLADWAFQDNAKENAFKIGKYLGNNTNDPYELLELLQSVPSNKLAGITYNIMTQEEKVRGMPMIFTPVVEKEFSDHEAFLNRNPIDMLMSGKIQKIPFLTGYTTGEGLISVPNELKKLEVKNKFPSYFLPKQISMAISEDKAKELGDRIKQFYFENRDITRNDTEQLAIIGGLQLIVYDIYRFLHFYTNVCETVYMYRFNLVSDLNLIKIMLGLEASNGACHADDVFYIFNNINSREQCQEQKILRDHVYMVTKFWSDFAKTGNPTPDDTFNFKWNPYTKSSREYLRIDETLSMGTSDDKIHIDFWNKLFIDAGLPGISKSSL</sequence>
<dbReference type="OrthoDB" id="19653at2759"/>
<dbReference type="Pfam" id="PF00135">
    <property type="entry name" value="COesterase"/>
    <property type="match status" value="1"/>
</dbReference>
<evidence type="ECO:0000259" key="7">
    <source>
        <dbReference type="Pfam" id="PF00135"/>
    </source>
</evidence>
<dbReference type="GO" id="GO:0052689">
    <property type="term" value="F:carboxylic ester hydrolase activity"/>
    <property type="evidence" value="ECO:0007669"/>
    <property type="project" value="UniProtKB-KW"/>
</dbReference>
<evidence type="ECO:0000256" key="1">
    <source>
        <dbReference type="ARBA" id="ARBA00005964"/>
    </source>
</evidence>
<evidence type="ECO:0000256" key="5">
    <source>
        <dbReference type="ARBA" id="ARBA00023180"/>
    </source>
</evidence>
<evidence type="ECO:0000256" key="4">
    <source>
        <dbReference type="ARBA" id="ARBA00023157"/>
    </source>
</evidence>
<dbReference type="Gene3D" id="3.40.50.1820">
    <property type="entry name" value="alpha/beta hydrolase"/>
    <property type="match status" value="1"/>
</dbReference>
<dbReference type="InterPro" id="IPR029058">
    <property type="entry name" value="AB_hydrolase_fold"/>
</dbReference>
<keyword evidence="5" id="KW-0325">Glycoprotein</keyword>
<dbReference type="InterPro" id="IPR019826">
    <property type="entry name" value="Carboxylesterase_B_AS"/>
</dbReference>
<dbReference type="Proteomes" id="UP001652626">
    <property type="component" value="Chromosome 6"/>
</dbReference>
<evidence type="ECO:0000256" key="6">
    <source>
        <dbReference type="RuleBase" id="RU361235"/>
    </source>
</evidence>
<accession>A0A8B8HN21</accession>
<name>A0A8B8HN21_VANTA</name>
<dbReference type="InterPro" id="IPR002018">
    <property type="entry name" value="CarbesteraseB"/>
</dbReference>
<reference evidence="9" key="1">
    <citation type="submission" date="2025-08" db="UniProtKB">
        <authorList>
            <consortium name="RefSeq"/>
        </authorList>
    </citation>
    <scope>IDENTIFICATION</scope>
    <source>
        <tissue evidence="9">Whole body</tissue>
    </source>
</reference>